<feature type="chain" id="PRO_5027112186" evidence="2">
    <location>
        <begin position="31"/>
        <end position="283"/>
    </location>
</feature>
<accession>A0A6P2D1G9</accession>
<feature type="signal peptide" evidence="2">
    <location>
        <begin position="1"/>
        <end position="30"/>
    </location>
</feature>
<evidence type="ECO:0000313" key="4">
    <source>
        <dbReference type="Proteomes" id="UP000464178"/>
    </source>
</evidence>
<dbReference type="AlphaFoldDB" id="A0A6P2D1G9"/>
<evidence type="ECO:0000256" key="1">
    <source>
        <dbReference type="SAM" id="Phobius"/>
    </source>
</evidence>
<evidence type="ECO:0000313" key="3">
    <source>
        <dbReference type="EMBL" id="VTR95178.1"/>
    </source>
</evidence>
<organism evidence="3 4">
    <name type="scientific">Gemmata massiliana</name>
    <dbReference type="NCBI Taxonomy" id="1210884"/>
    <lineage>
        <taxon>Bacteria</taxon>
        <taxon>Pseudomonadati</taxon>
        <taxon>Planctomycetota</taxon>
        <taxon>Planctomycetia</taxon>
        <taxon>Gemmatales</taxon>
        <taxon>Gemmataceae</taxon>
        <taxon>Gemmata</taxon>
    </lineage>
</organism>
<dbReference type="Proteomes" id="UP000464178">
    <property type="component" value="Chromosome"/>
</dbReference>
<proteinExistence type="predicted"/>
<reference evidence="3 4" key="1">
    <citation type="submission" date="2019-05" db="EMBL/GenBank/DDBJ databases">
        <authorList>
            <consortium name="Science for Life Laboratories"/>
        </authorList>
    </citation>
    <scope>NUCLEOTIDE SEQUENCE [LARGE SCALE GENOMIC DNA]</scope>
    <source>
        <strain evidence="3">Soil9</strain>
    </source>
</reference>
<keyword evidence="1" id="KW-0472">Membrane</keyword>
<keyword evidence="1" id="KW-0812">Transmembrane</keyword>
<keyword evidence="1" id="KW-1133">Transmembrane helix</keyword>
<evidence type="ECO:0000256" key="2">
    <source>
        <dbReference type="SAM" id="SignalP"/>
    </source>
</evidence>
<protein>
    <submittedName>
        <fullName evidence="3">Uncharacterized protein</fullName>
    </submittedName>
</protein>
<dbReference type="RefSeq" id="WP_162669628.1">
    <property type="nucleotide sequence ID" value="NZ_LR593886.1"/>
</dbReference>
<keyword evidence="4" id="KW-1185">Reference proteome</keyword>
<feature type="transmembrane region" description="Helical" evidence="1">
    <location>
        <begin position="143"/>
        <end position="165"/>
    </location>
</feature>
<dbReference type="KEGG" id="gms:SOIL9_25360"/>
<name>A0A6P2D1G9_9BACT</name>
<sequence>MRGGCSTDLFRTGALVLAFALAPFGGFASAQNETTVGMTGTLEGVVLPGSELEAAPLTDRKARAVVRVARVYPHGTAFRYDLEYFGLEPGAHDLCPYLKRKDGSPLGELPPITVQVSQVLPPGQVQPNKLEIDTGSRFGGYRFLVIGAVAVWVLGLIAVVASFFFPRRKRAGGGTDRKPVSLAERLRPLVEGATAGTLSHSQLADLERALLAYWRKRLALEGAEPGEAIEVLRKHPDAGPLLAQLEAWLHRPGPPQSVDVAALLAPYRDLPPDALELEVGSAA</sequence>
<gene>
    <name evidence="3" type="ORF">SOIL9_25360</name>
</gene>
<keyword evidence="2" id="KW-0732">Signal</keyword>
<dbReference type="EMBL" id="LR593886">
    <property type="protein sequence ID" value="VTR95178.1"/>
    <property type="molecule type" value="Genomic_DNA"/>
</dbReference>